<comment type="caution">
    <text evidence="5">The sequence shown here is derived from an EMBL/GenBank/DDBJ whole genome shotgun (WGS) entry which is preliminary data.</text>
</comment>
<protein>
    <recommendedName>
        <fullName evidence="4">Fe/B12 periplasmic-binding domain-containing protein</fullName>
    </recommendedName>
</protein>
<gene>
    <name evidence="5" type="ORF">CCE28_21125</name>
</gene>
<evidence type="ECO:0000259" key="4">
    <source>
        <dbReference type="PROSITE" id="PS50983"/>
    </source>
</evidence>
<dbReference type="RefSeq" id="WP_095136140.1">
    <property type="nucleotide sequence ID" value="NZ_NIBG01000037.1"/>
</dbReference>
<dbReference type="OrthoDB" id="89746at2"/>
<feature type="signal peptide" evidence="3">
    <location>
        <begin position="1"/>
        <end position="21"/>
    </location>
</feature>
<evidence type="ECO:0000256" key="2">
    <source>
        <dbReference type="SAM" id="Coils"/>
    </source>
</evidence>
<keyword evidence="6" id="KW-1185">Reference proteome</keyword>
<dbReference type="PANTHER" id="PTHR30535">
    <property type="entry name" value="VITAMIN B12-BINDING PROTEIN"/>
    <property type="match status" value="1"/>
</dbReference>
<dbReference type="SUPFAM" id="SSF53807">
    <property type="entry name" value="Helical backbone' metal receptor"/>
    <property type="match status" value="1"/>
</dbReference>
<dbReference type="EMBL" id="NIBG01000037">
    <property type="protein sequence ID" value="PAB56207.1"/>
    <property type="molecule type" value="Genomic_DNA"/>
</dbReference>
<organism evidence="5 6">
    <name type="scientific">Anaeromicrobium sediminis</name>
    <dbReference type="NCBI Taxonomy" id="1478221"/>
    <lineage>
        <taxon>Bacteria</taxon>
        <taxon>Bacillati</taxon>
        <taxon>Bacillota</taxon>
        <taxon>Clostridia</taxon>
        <taxon>Peptostreptococcales</taxon>
        <taxon>Thermotaleaceae</taxon>
        <taxon>Anaeromicrobium</taxon>
    </lineage>
</organism>
<comment type="similarity">
    <text evidence="1">Belongs to the bacterial solute-binding protein 8 family.</text>
</comment>
<evidence type="ECO:0000313" key="6">
    <source>
        <dbReference type="Proteomes" id="UP000216024"/>
    </source>
</evidence>
<dbReference type="Proteomes" id="UP000216024">
    <property type="component" value="Unassembled WGS sequence"/>
</dbReference>
<keyword evidence="3" id="KW-0732">Signal</keyword>
<keyword evidence="2" id="KW-0175">Coiled coil</keyword>
<accession>A0A267M9T9</accession>
<dbReference type="PROSITE" id="PS50983">
    <property type="entry name" value="FE_B12_PBP"/>
    <property type="match status" value="1"/>
</dbReference>
<reference evidence="5 6" key="1">
    <citation type="submission" date="2017-06" db="EMBL/GenBank/DDBJ databases">
        <title>Draft genome sequence of anaerobic fermentative bacterium Anaeromicrobium sediminis DY2726D isolated from West Pacific Ocean sediments.</title>
        <authorList>
            <person name="Zeng X."/>
        </authorList>
    </citation>
    <scope>NUCLEOTIDE SEQUENCE [LARGE SCALE GENOMIC DNA]</scope>
    <source>
        <strain evidence="5 6">DY2726D</strain>
    </source>
</reference>
<evidence type="ECO:0000313" key="5">
    <source>
        <dbReference type="EMBL" id="PAB56207.1"/>
    </source>
</evidence>
<dbReference type="PANTHER" id="PTHR30535:SF7">
    <property type="entry name" value="IRON(III) DICITRATE-BINDING PROTEIN"/>
    <property type="match status" value="1"/>
</dbReference>
<dbReference type="Pfam" id="PF01497">
    <property type="entry name" value="Peripla_BP_2"/>
    <property type="match status" value="1"/>
</dbReference>
<dbReference type="InterPro" id="IPR050902">
    <property type="entry name" value="ABC_Transporter_SBP"/>
</dbReference>
<proteinExistence type="inferred from homology"/>
<evidence type="ECO:0000256" key="3">
    <source>
        <dbReference type="SAM" id="SignalP"/>
    </source>
</evidence>
<dbReference type="AlphaFoldDB" id="A0A267M9T9"/>
<feature type="chain" id="PRO_5039427078" description="Fe/B12 periplasmic-binding domain-containing protein" evidence="3">
    <location>
        <begin position="22"/>
        <end position="336"/>
    </location>
</feature>
<name>A0A267M9T9_9FIRM</name>
<dbReference type="PROSITE" id="PS51257">
    <property type="entry name" value="PROKAR_LIPOPROTEIN"/>
    <property type="match status" value="1"/>
</dbReference>
<sequence length="336" mass="37958">MKKISLLLVFVLIFSFTGCTKDETTKAVNEDVKIEETKETREYEPITFNYEIYGENYEITFEKAPERAVTLSQFMTEMLLALGLEDKMVGTAFMDNEIYPEFKEAYESIPVLSDKYPSKEVLFSVGPDFVSGWESAFNEKRVASATDMMDNGINPYLATSIGGSGSLEGVYKDFRDLGKIFAVEEKAEEVIKKMKTEIKGIQDKIGDISEEEMVKVFVYDSGEKEPFVVAGGGISGDIIRQSKGKNIFDHINKGYATVSWEEVVEKNPEVIVIVDYGDTDYDAKLNFLKEHPALQHIKAIKEERFVKVSLADMSPGIRNTKAIEELVKGFYPEKFE</sequence>
<evidence type="ECO:0000256" key="1">
    <source>
        <dbReference type="ARBA" id="ARBA00008814"/>
    </source>
</evidence>
<dbReference type="InterPro" id="IPR002491">
    <property type="entry name" value="ABC_transptr_periplasmic_BD"/>
</dbReference>
<dbReference type="CDD" id="cd01148">
    <property type="entry name" value="TroA_a"/>
    <property type="match status" value="1"/>
</dbReference>
<dbReference type="Gene3D" id="3.40.50.1980">
    <property type="entry name" value="Nitrogenase molybdenum iron protein domain"/>
    <property type="match status" value="2"/>
</dbReference>
<feature type="domain" description="Fe/B12 periplasmic-binding" evidence="4">
    <location>
        <begin position="67"/>
        <end position="334"/>
    </location>
</feature>
<feature type="coiled-coil region" evidence="2">
    <location>
        <begin position="184"/>
        <end position="211"/>
    </location>
</feature>